<evidence type="ECO:0000256" key="1">
    <source>
        <dbReference type="SAM" id="Phobius"/>
    </source>
</evidence>
<protein>
    <submittedName>
        <fullName evidence="2">Uncharacterized protein</fullName>
    </submittedName>
</protein>
<dbReference type="AlphaFoldDB" id="A0A161RD57"/>
<keyword evidence="1" id="KW-1133">Transmembrane helix</keyword>
<feature type="transmembrane region" description="Helical" evidence="1">
    <location>
        <begin position="20"/>
        <end position="38"/>
    </location>
</feature>
<dbReference type="Proteomes" id="UP000076501">
    <property type="component" value="Unassembled WGS sequence"/>
</dbReference>
<evidence type="ECO:0000313" key="3">
    <source>
        <dbReference type="Proteomes" id="UP000076501"/>
    </source>
</evidence>
<evidence type="ECO:0000313" key="2">
    <source>
        <dbReference type="EMBL" id="KZD29793.1"/>
    </source>
</evidence>
<organism evidence="2 3">
    <name type="scientific">Bacillus cereus</name>
    <dbReference type="NCBI Taxonomy" id="1396"/>
    <lineage>
        <taxon>Bacteria</taxon>
        <taxon>Bacillati</taxon>
        <taxon>Bacillota</taxon>
        <taxon>Bacilli</taxon>
        <taxon>Bacillales</taxon>
        <taxon>Bacillaceae</taxon>
        <taxon>Bacillus</taxon>
        <taxon>Bacillus cereus group</taxon>
    </lineage>
</organism>
<proteinExistence type="predicted"/>
<accession>A0A161RD57</accession>
<sequence>MSNPVHRVSPSTHIFNKPNYSYLYFFIVMIMILFRENMKN</sequence>
<name>A0A161RD57_BACCE</name>
<gene>
    <name evidence="2" type="ORF">B4082_4147</name>
</gene>
<comment type="caution">
    <text evidence="2">The sequence shown here is derived from an EMBL/GenBank/DDBJ whole genome shotgun (WGS) entry which is preliminary data.</text>
</comment>
<keyword evidence="1" id="KW-0812">Transmembrane</keyword>
<reference evidence="2 3" key="1">
    <citation type="submission" date="2015-09" db="EMBL/GenBank/DDBJ databases">
        <title>Bacillus cereus food isolates.</title>
        <authorList>
            <person name="Boekhorst J."/>
        </authorList>
    </citation>
    <scope>NUCLEOTIDE SEQUENCE [LARGE SCALE GENOMIC DNA]</scope>
    <source>
        <strain evidence="2 3">B4082</strain>
    </source>
</reference>
<keyword evidence="1" id="KW-0472">Membrane</keyword>
<dbReference type="EMBL" id="LJKA01000064">
    <property type="protein sequence ID" value="KZD29793.1"/>
    <property type="molecule type" value="Genomic_DNA"/>
</dbReference>